<evidence type="ECO:0000313" key="2">
    <source>
        <dbReference type="EMBL" id="KAB1226134.1"/>
    </source>
</evidence>
<dbReference type="AlphaFoldDB" id="A0A6A1WLV5"/>
<evidence type="ECO:0000256" key="1">
    <source>
        <dbReference type="SAM" id="MobiDB-lite"/>
    </source>
</evidence>
<reference evidence="2 3" key="1">
    <citation type="journal article" date="2019" name="Plant Biotechnol. J.">
        <title>The red bayberry genome and genetic basis of sex determination.</title>
        <authorList>
            <person name="Jia H.M."/>
            <person name="Jia H.J."/>
            <person name="Cai Q.L."/>
            <person name="Wang Y."/>
            <person name="Zhao H.B."/>
            <person name="Yang W.F."/>
            <person name="Wang G.Y."/>
            <person name="Li Y.H."/>
            <person name="Zhan D.L."/>
            <person name="Shen Y.T."/>
            <person name="Niu Q.F."/>
            <person name="Chang L."/>
            <person name="Qiu J."/>
            <person name="Zhao L."/>
            <person name="Xie H.B."/>
            <person name="Fu W.Y."/>
            <person name="Jin J."/>
            <person name="Li X.W."/>
            <person name="Jiao Y."/>
            <person name="Zhou C.C."/>
            <person name="Tu T."/>
            <person name="Chai C.Y."/>
            <person name="Gao J.L."/>
            <person name="Fan L.J."/>
            <person name="van de Weg E."/>
            <person name="Wang J.Y."/>
            <person name="Gao Z.S."/>
        </authorList>
    </citation>
    <scope>NUCLEOTIDE SEQUENCE [LARGE SCALE GENOMIC DNA]</scope>
    <source>
        <tissue evidence="2">Leaves</tissue>
    </source>
</reference>
<keyword evidence="3" id="KW-1185">Reference proteome</keyword>
<gene>
    <name evidence="2" type="ORF">CJ030_MR1G023917</name>
</gene>
<sequence>MCSATWKELSLLAVHQNQNPDNSQADKTSNNSHKKESQIRDVKNKCLRVYNDDEPLMSPTCGARFNSIPESDENEEDENGAIEFQGFFVNSAPSSSPMVNGRIGCDEIVGDVGGFFS</sequence>
<dbReference type="OrthoDB" id="687730at2759"/>
<dbReference type="Proteomes" id="UP000516437">
    <property type="component" value="Chromosome 1"/>
</dbReference>
<accession>A0A6A1WLV5</accession>
<protein>
    <submittedName>
        <fullName evidence="2">Uncharacterized protein</fullName>
    </submittedName>
</protein>
<feature type="compositionally biased region" description="Polar residues" evidence="1">
    <location>
        <begin position="15"/>
        <end position="31"/>
    </location>
</feature>
<organism evidence="2 3">
    <name type="scientific">Morella rubra</name>
    <name type="common">Chinese bayberry</name>
    <dbReference type="NCBI Taxonomy" id="262757"/>
    <lineage>
        <taxon>Eukaryota</taxon>
        <taxon>Viridiplantae</taxon>
        <taxon>Streptophyta</taxon>
        <taxon>Embryophyta</taxon>
        <taxon>Tracheophyta</taxon>
        <taxon>Spermatophyta</taxon>
        <taxon>Magnoliopsida</taxon>
        <taxon>eudicotyledons</taxon>
        <taxon>Gunneridae</taxon>
        <taxon>Pentapetalae</taxon>
        <taxon>rosids</taxon>
        <taxon>fabids</taxon>
        <taxon>Fagales</taxon>
        <taxon>Myricaceae</taxon>
        <taxon>Morella</taxon>
    </lineage>
</organism>
<comment type="caution">
    <text evidence="2">The sequence shown here is derived from an EMBL/GenBank/DDBJ whole genome shotgun (WGS) entry which is preliminary data.</text>
</comment>
<feature type="region of interest" description="Disordered" evidence="1">
    <location>
        <begin position="13"/>
        <end position="41"/>
    </location>
</feature>
<dbReference type="EMBL" id="RXIC02000019">
    <property type="protein sequence ID" value="KAB1226134.1"/>
    <property type="molecule type" value="Genomic_DNA"/>
</dbReference>
<name>A0A6A1WLV5_9ROSI</name>
<evidence type="ECO:0000313" key="3">
    <source>
        <dbReference type="Proteomes" id="UP000516437"/>
    </source>
</evidence>
<proteinExistence type="predicted"/>